<dbReference type="PATRIC" id="fig|42234.21.peg.1545"/>
<evidence type="ECO:0000313" key="2">
    <source>
        <dbReference type="EMBL" id="KND38470.1"/>
    </source>
</evidence>
<dbReference type="InterPro" id="IPR018060">
    <property type="entry name" value="HTH_AraC"/>
</dbReference>
<proteinExistence type="predicted"/>
<dbReference type="Proteomes" id="UP000037151">
    <property type="component" value="Unassembled WGS sequence"/>
</dbReference>
<dbReference type="GO" id="GO:0043565">
    <property type="term" value="F:sequence-specific DNA binding"/>
    <property type="evidence" value="ECO:0007669"/>
    <property type="project" value="InterPro"/>
</dbReference>
<feature type="domain" description="HTH araC/xylS-type" evidence="1">
    <location>
        <begin position="12"/>
        <end position="111"/>
    </location>
</feature>
<evidence type="ECO:0000313" key="3">
    <source>
        <dbReference type="Proteomes" id="UP000037151"/>
    </source>
</evidence>
<organism evidence="2 3">
    <name type="scientific">Streptomyces acidiscabies</name>
    <dbReference type="NCBI Taxonomy" id="42234"/>
    <lineage>
        <taxon>Bacteria</taxon>
        <taxon>Bacillati</taxon>
        <taxon>Actinomycetota</taxon>
        <taxon>Actinomycetes</taxon>
        <taxon>Kitasatosporales</taxon>
        <taxon>Streptomycetaceae</taxon>
        <taxon>Streptomyces</taxon>
    </lineage>
</organism>
<accession>A0A0L0KLK0</accession>
<sequence length="142" mass="15788">MAANKPRAIQAAEAASCLELQLSGLTVRTIAKKLSLAPTTVQERLNMAFAAVILPGVESMRLREGERLLYLIEQLKPAVDRGEESAIKTTARLSESYRRLFGLNAPEQHQLQIHEVTQNDLALQEMIRDARARAALDKEHTT</sequence>
<dbReference type="OrthoDB" id="4338705at2"/>
<comment type="caution">
    <text evidence="2">The sequence shown here is derived from an EMBL/GenBank/DDBJ whole genome shotgun (WGS) entry which is preliminary data.</text>
</comment>
<dbReference type="RefSeq" id="WP_050369921.1">
    <property type="nucleotide sequence ID" value="NZ_KQ257806.1"/>
</dbReference>
<dbReference type="GO" id="GO:0003700">
    <property type="term" value="F:DNA-binding transcription factor activity"/>
    <property type="evidence" value="ECO:0007669"/>
    <property type="project" value="InterPro"/>
</dbReference>
<reference evidence="3" key="1">
    <citation type="submission" date="2014-07" db="EMBL/GenBank/DDBJ databases">
        <title>Genome sequencing of plant-pathogenic Streptomyces species.</title>
        <authorList>
            <person name="Harrison J."/>
            <person name="Sapp M."/>
            <person name="Thwaites R."/>
            <person name="Studholme D.J."/>
        </authorList>
    </citation>
    <scope>NUCLEOTIDE SEQUENCE [LARGE SCALE GENOMIC DNA]</scope>
    <source>
        <strain evidence="3">NCPPB 4445</strain>
    </source>
</reference>
<dbReference type="EMBL" id="JPPY01000044">
    <property type="protein sequence ID" value="KND38470.1"/>
    <property type="molecule type" value="Genomic_DNA"/>
</dbReference>
<gene>
    <name evidence="2" type="ORF">IQ63_07495</name>
</gene>
<dbReference type="PROSITE" id="PS01124">
    <property type="entry name" value="HTH_ARAC_FAMILY_2"/>
    <property type="match status" value="1"/>
</dbReference>
<protein>
    <recommendedName>
        <fullName evidence="1">HTH araC/xylS-type domain-containing protein</fullName>
    </recommendedName>
</protein>
<evidence type="ECO:0000259" key="1">
    <source>
        <dbReference type="PROSITE" id="PS01124"/>
    </source>
</evidence>
<name>A0A0L0KLK0_9ACTN</name>
<dbReference type="AlphaFoldDB" id="A0A0L0KLK0"/>